<proteinExistence type="predicted"/>
<reference evidence="1 2" key="1">
    <citation type="journal article" date="2007" name="Environ. Microbiol.">
        <title>Whole-genome analysis of the ammonia-oxidizing bacterium, Nitrosomonas eutropha C91: implications for niche adaptation.</title>
        <authorList>
            <person name="Stein L.Y."/>
            <person name="Arp D.J."/>
            <person name="Berube P.M."/>
            <person name="Chain P.S."/>
            <person name="Hauser L."/>
            <person name="Jetten M.S."/>
            <person name="Klotz M.G."/>
            <person name="Larimer F.W."/>
            <person name="Norton J.M."/>
            <person name="Op den Camp H.J.M."/>
            <person name="Shin M."/>
            <person name="Wei X."/>
        </authorList>
    </citation>
    <scope>NUCLEOTIDE SEQUENCE [LARGE SCALE GENOMIC DNA]</scope>
    <source>
        <strain evidence="2">DSM 101675 / C91 / Nm57</strain>
    </source>
</reference>
<protein>
    <submittedName>
        <fullName evidence="1">Uncharacterized protein</fullName>
    </submittedName>
</protein>
<dbReference type="EMBL" id="CP000450">
    <property type="protein sequence ID" value="ABI58540.1"/>
    <property type="molecule type" value="Genomic_DNA"/>
</dbReference>
<dbReference type="AlphaFoldDB" id="Q0AJD1"/>
<dbReference type="HOGENOM" id="CLU_1893995_0_0_4"/>
<dbReference type="Proteomes" id="UP000001966">
    <property type="component" value="Chromosome"/>
</dbReference>
<accession>Q0AJD1</accession>
<evidence type="ECO:0000313" key="2">
    <source>
        <dbReference type="Proteomes" id="UP000001966"/>
    </source>
</evidence>
<sequence length="134" mass="15643">MVEAIGYFASRQHLQQARFAYNCRRHTVRMHTGCPWRDLPKAFDWKPATRCQKDTDATWTKKPGKSHFGYKLSINVDNKCKIIHRIETDTAPHARQDHAGHNQDARNDPVHHRITCRQVINCLFPKYQSHIGLV</sequence>
<dbReference type="KEGG" id="net:Neut_0256"/>
<dbReference type="eggNOG" id="COG3039">
    <property type="taxonomic scope" value="Bacteria"/>
</dbReference>
<organism evidence="1 2">
    <name type="scientific">Nitrosomonas eutropha (strain DSM 101675 / C91 / Nm57)</name>
    <dbReference type="NCBI Taxonomy" id="335283"/>
    <lineage>
        <taxon>Bacteria</taxon>
        <taxon>Pseudomonadati</taxon>
        <taxon>Pseudomonadota</taxon>
        <taxon>Betaproteobacteria</taxon>
        <taxon>Nitrosomonadales</taxon>
        <taxon>Nitrosomonadaceae</taxon>
        <taxon>Nitrosomonas</taxon>
    </lineage>
</organism>
<dbReference type="STRING" id="335283.Neut_0256"/>
<gene>
    <name evidence="1" type="ordered locus">Neut_0256</name>
</gene>
<evidence type="ECO:0000313" key="1">
    <source>
        <dbReference type="EMBL" id="ABI58540.1"/>
    </source>
</evidence>
<name>Q0AJD1_NITEC</name>